<keyword evidence="7" id="KW-0325">Glycoprotein</keyword>
<dbReference type="GO" id="GO:0019748">
    <property type="term" value="P:secondary metabolic process"/>
    <property type="evidence" value="ECO:0007669"/>
    <property type="project" value="TreeGrafter"/>
</dbReference>
<evidence type="ECO:0000256" key="7">
    <source>
        <dbReference type="ARBA" id="ARBA00023180"/>
    </source>
</evidence>
<evidence type="ECO:0008006" key="10">
    <source>
        <dbReference type="Google" id="ProtNLM"/>
    </source>
</evidence>
<dbReference type="Pfam" id="PF00450">
    <property type="entry name" value="Peptidase_S10"/>
    <property type="match status" value="2"/>
</dbReference>
<dbReference type="GO" id="GO:0016747">
    <property type="term" value="F:acyltransferase activity, transferring groups other than amino-acyl groups"/>
    <property type="evidence" value="ECO:0007669"/>
    <property type="project" value="TreeGrafter"/>
</dbReference>
<evidence type="ECO:0000313" key="8">
    <source>
        <dbReference type="EMBL" id="KAK9846351.1"/>
    </source>
</evidence>
<keyword evidence="5" id="KW-0378">Hydrolase</keyword>
<gene>
    <name evidence="8" type="ORF">WJX81_002116</name>
</gene>
<comment type="similarity">
    <text evidence="1">Belongs to the peptidase S10 family.</text>
</comment>
<dbReference type="AlphaFoldDB" id="A0AAW1SJL5"/>
<keyword evidence="6" id="KW-1015">Disulfide bond</keyword>
<dbReference type="InterPro" id="IPR001563">
    <property type="entry name" value="Peptidase_S10"/>
</dbReference>
<reference evidence="8 9" key="1">
    <citation type="journal article" date="2024" name="Nat. Commun.">
        <title>Phylogenomics reveals the evolutionary origins of lichenization in chlorophyte algae.</title>
        <authorList>
            <person name="Puginier C."/>
            <person name="Libourel C."/>
            <person name="Otte J."/>
            <person name="Skaloud P."/>
            <person name="Haon M."/>
            <person name="Grisel S."/>
            <person name="Petersen M."/>
            <person name="Berrin J.G."/>
            <person name="Delaux P.M."/>
            <person name="Dal Grande F."/>
            <person name="Keller J."/>
        </authorList>
    </citation>
    <scope>NUCLEOTIDE SEQUENCE [LARGE SCALE GENOMIC DNA]</scope>
    <source>
        <strain evidence="8 9">SAG 245.80</strain>
    </source>
</reference>
<evidence type="ECO:0000256" key="4">
    <source>
        <dbReference type="ARBA" id="ARBA00022729"/>
    </source>
</evidence>
<dbReference type="FunFam" id="3.40.50.1820:FF:000143">
    <property type="entry name" value="Carboxypeptidase"/>
    <property type="match status" value="1"/>
</dbReference>
<evidence type="ECO:0000313" key="9">
    <source>
        <dbReference type="Proteomes" id="UP001445335"/>
    </source>
</evidence>
<evidence type="ECO:0000256" key="6">
    <source>
        <dbReference type="ARBA" id="ARBA00023157"/>
    </source>
</evidence>
<dbReference type="PANTHER" id="PTHR11802">
    <property type="entry name" value="SERINE PROTEASE FAMILY S10 SERINE CARBOXYPEPTIDASE"/>
    <property type="match status" value="1"/>
</dbReference>
<dbReference type="PANTHER" id="PTHR11802:SF254">
    <property type="entry name" value="SERINE CARBOXYPEPTIDASE-LIKE 20"/>
    <property type="match status" value="1"/>
</dbReference>
<evidence type="ECO:0000256" key="5">
    <source>
        <dbReference type="ARBA" id="ARBA00022801"/>
    </source>
</evidence>
<dbReference type="PROSITE" id="PS00560">
    <property type="entry name" value="CARBOXYPEPT_SER_HIS"/>
    <property type="match status" value="1"/>
</dbReference>
<sequence>MSLELELGHAHQVQFLPGFLGHFPSQHYSGYLSVGSKRLFYYFVASERSPGSDPVVLWLNGGPGCSSFDGFVYEHGPFTFKLTPDNTVNLTLNPWSWSKVASVLYLDSPAGVGLSYSEVSSDYSTNDTTTARDSYAFLQQFFQLFEEFATLPFYITGESFAGVYIPTLAREVVEGNVAGNLPEMNLKGYAIGNGVTDEQFDGDAIIPFAYFKSLISERQFSALAPRAGRMRTWHDLLGPELGDTPPCLDHRELNAWLDQAEVRRALHAAPEQATGRFQECTNLLDYAHDQPSMLANHRFLLSQGLRVLIYNGDHDLCVPHTGAEAWTRSLGLPPIGAWRPWLVGGQVAGYAQAYKGLTYATVLGAGHFVPECKPAEALHMITSFLADVPL</sequence>
<name>A0AAW1SJL5_9CHLO</name>
<keyword evidence="2" id="KW-0121">Carboxypeptidase</keyword>
<evidence type="ECO:0000256" key="2">
    <source>
        <dbReference type="ARBA" id="ARBA00022645"/>
    </source>
</evidence>
<comment type="caution">
    <text evidence="8">The sequence shown here is derived from an EMBL/GenBank/DDBJ whole genome shotgun (WGS) entry which is preliminary data.</text>
</comment>
<dbReference type="InterPro" id="IPR033124">
    <property type="entry name" value="Ser_caboxypep_his_AS"/>
</dbReference>
<organism evidence="8 9">
    <name type="scientific">Elliptochloris bilobata</name>
    <dbReference type="NCBI Taxonomy" id="381761"/>
    <lineage>
        <taxon>Eukaryota</taxon>
        <taxon>Viridiplantae</taxon>
        <taxon>Chlorophyta</taxon>
        <taxon>core chlorophytes</taxon>
        <taxon>Trebouxiophyceae</taxon>
        <taxon>Trebouxiophyceae incertae sedis</taxon>
        <taxon>Elliptochloris clade</taxon>
        <taxon>Elliptochloris</taxon>
    </lineage>
</organism>
<evidence type="ECO:0000256" key="3">
    <source>
        <dbReference type="ARBA" id="ARBA00022670"/>
    </source>
</evidence>
<protein>
    <recommendedName>
        <fullName evidence="10">Carboxypeptidase</fullName>
    </recommendedName>
</protein>
<dbReference type="EMBL" id="JALJOU010000001">
    <property type="protein sequence ID" value="KAK9846351.1"/>
    <property type="molecule type" value="Genomic_DNA"/>
</dbReference>
<dbReference type="SUPFAM" id="SSF53474">
    <property type="entry name" value="alpha/beta-Hydrolases"/>
    <property type="match status" value="1"/>
</dbReference>
<keyword evidence="4" id="KW-0732">Signal</keyword>
<dbReference type="Proteomes" id="UP001445335">
    <property type="component" value="Unassembled WGS sequence"/>
</dbReference>
<keyword evidence="3" id="KW-0645">Protease</keyword>
<evidence type="ECO:0000256" key="1">
    <source>
        <dbReference type="ARBA" id="ARBA00009431"/>
    </source>
</evidence>
<dbReference type="Gene3D" id="3.40.50.1820">
    <property type="entry name" value="alpha/beta hydrolase"/>
    <property type="match status" value="2"/>
</dbReference>
<dbReference type="PRINTS" id="PR00724">
    <property type="entry name" value="CRBOXYPTASEC"/>
</dbReference>
<dbReference type="GO" id="GO:0004185">
    <property type="term" value="F:serine-type carboxypeptidase activity"/>
    <property type="evidence" value="ECO:0007669"/>
    <property type="project" value="InterPro"/>
</dbReference>
<proteinExistence type="inferred from homology"/>
<dbReference type="GO" id="GO:0006508">
    <property type="term" value="P:proteolysis"/>
    <property type="evidence" value="ECO:0007669"/>
    <property type="project" value="UniProtKB-KW"/>
</dbReference>
<dbReference type="InterPro" id="IPR029058">
    <property type="entry name" value="AB_hydrolase_fold"/>
</dbReference>
<keyword evidence="9" id="KW-1185">Reference proteome</keyword>
<accession>A0AAW1SJL5</accession>